<dbReference type="EMBL" id="CAWUHC010000007">
    <property type="protein sequence ID" value="CAK7211764.1"/>
    <property type="molecule type" value="Genomic_DNA"/>
</dbReference>
<dbReference type="InterPro" id="IPR036961">
    <property type="entry name" value="Kinesin_motor_dom_sf"/>
</dbReference>
<evidence type="ECO:0000256" key="8">
    <source>
        <dbReference type="ARBA" id="ARBA00023212"/>
    </source>
</evidence>
<evidence type="ECO:0000256" key="7">
    <source>
        <dbReference type="ARBA" id="ARBA00023175"/>
    </source>
</evidence>
<reference evidence="14 15" key="1">
    <citation type="submission" date="2024-01" db="EMBL/GenBank/DDBJ databases">
        <authorList>
            <person name="Allen C."/>
            <person name="Tagirdzhanova G."/>
        </authorList>
    </citation>
    <scope>NUCLEOTIDE SEQUENCE [LARGE SCALE GENOMIC DNA]</scope>
</reference>
<proteinExistence type="inferred from homology"/>
<name>A0ABP0AWX3_9PEZI</name>
<evidence type="ECO:0000256" key="10">
    <source>
        <dbReference type="RuleBase" id="RU000394"/>
    </source>
</evidence>
<gene>
    <name evidence="14" type="primary">KLP1</name>
    <name evidence="14" type="ORF">SBRCBS47491_001226</name>
</gene>
<feature type="compositionally biased region" description="Low complexity" evidence="12">
    <location>
        <begin position="392"/>
        <end position="423"/>
    </location>
</feature>
<accession>A0ABP0AWX3</accession>
<dbReference type="PRINTS" id="PR00380">
    <property type="entry name" value="KINESINHEAVY"/>
</dbReference>
<keyword evidence="2" id="KW-0963">Cytoplasm</keyword>
<evidence type="ECO:0000256" key="12">
    <source>
        <dbReference type="SAM" id="MobiDB-lite"/>
    </source>
</evidence>
<dbReference type="PROSITE" id="PS00411">
    <property type="entry name" value="KINESIN_MOTOR_1"/>
    <property type="match status" value="1"/>
</dbReference>
<feature type="compositionally biased region" description="Polar residues" evidence="12">
    <location>
        <begin position="928"/>
        <end position="951"/>
    </location>
</feature>
<feature type="region of interest" description="Disordered" evidence="12">
    <location>
        <begin position="915"/>
        <end position="951"/>
    </location>
</feature>
<dbReference type="InterPro" id="IPR059182">
    <property type="entry name" value="Khc_C"/>
</dbReference>
<dbReference type="InterPro" id="IPR027417">
    <property type="entry name" value="P-loop_NTPase"/>
</dbReference>
<comment type="caution">
    <text evidence="14">The sequence shown here is derived from an EMBL/GenBank/DDBJ whole genome shotgun (WGS) entry which is preliminary data.</text>
</comment>
<dbReference type="PANTHER" id="PTHR47968">
    <property type="entry name" value="CENTROMERE PROTEIN E"/>
    <property type="match status" value="1"/>
</dbReference>
<dbReference type="CDD" id="cd23649">
    <property type="entry name" value="Khc_CBD_cc"/>
    <property type="match status" value="1"/>
</dbReference>
<evidence type="ECO:0000256" key="1">
    <source>
        <dbReference type="ARBA" id="ARBA00004245"/>
    </source>
</evidence>
<sequence>MSSANSIKVVARFRPQNRVELDSGGQPIVRFDGDDTLTIDSREAQGSFTFDRVFDMNSKQSDIFDYSIKSTVDDILNGYNGTVFAYGQTGAGKSYTMMGTSIDDSEGRGVIPRIVEQIFASILASPATIEYTVRVSYMEIYMERIRDLMAPQNDNLPVHEEKNRGVYVKGLLEIYVSSVQEVYEVMRRGGNARAVAATNMNQESSRSHSIFVVTITQKNVETGSAKSGQLFLVDLAGSEKVGKTGASGQTLEEAKKINKSLSALGMVINSLTDGKSSHIPYRDSKLTRILQESLGGNSRTTLIINCSPSSYNDAETLSTLRFGMRAKSIKNKAKVNAELSPAELKLLLGKAKTQITTFESYMGNLEGEIQLWRAGETVPKDKWVQFLSRDGSSSASSGATGGSNSAAARSSAATPARPSTPSRLVPESRSETPAISERAGTPSLPMDKDEREEFLRRENELQDQIADKENQAAMSEKQLAEAKEELRVVKEHDSKIGKDNERLTSDVNEFKMQLERLMFEGKEAQITMDGLKEANSELTTELDELKQQLLDVKMSSKETTAVLDEKEKKKAEKMAKMMAGFDLGADVFSDQEKTIAEAIASIDALHEISSTGDPVPPDDLKALRAKLVETQGVVRQAELSAYSAQSSESESRRRSELEARLAALQQEYDDLLTRNLGPEDAEELRARLEASLSDRKEAQEALLEDLRVDLNRKSSENERMRVVIEDLQRQLKASGAAANGAGGTPVTAATMANGKTVAQQMAEFDTMKKSLMRDLQNRCERVVELEISLDETREQYNNVLRSSNNRAQQKKMAFLERNLEQLTHVQRQLVEQNSSLKKEVAIAERKLIARNERIQSLESLLQDSQEKMAQANHKFEVQLAAVKERLEAAKAGSTRGLASPTNAVGGFSFSGSRIAKPLRGGGGGDSAPSGNPTVANLQASENKRSSWFFQK</sequence>
<evidence type="ECO:0000256" key="2">
    <source>
        <dbReference type="ARBA" id="ARBA00022490"/>
    </source>
</evidence>
<evidence type="ECO:0000256" key="4">
    <source>
        <dbReference type="ARBA" id="ARBA00022741"/>
    </source>
</evidence>
<keyword evidence="3 10" id="KW-0493">Microtubule</keyword>
<feature type="region of interest" description="Disordered" evidence="12">
    <location>
        <begin position="390"/>
        <end position="453"/>
    </location>
</feature>
<comment type="subcellular location">
    <subcellularLocation>
        <location evidence="1">Cytoplasm</location>
        <location evidence="1">Cytoskeleton</location>
    </subcellularLocation>
</comment>
<organism evidence="14 15">
    <name type="scientific">Sporothrix bragantina</name>
    <dbReference type="NCBI Taxonomy" id="671064"/>
    <lineage>
        <taxon>Eukaryota</taxon>
        <taxon>Fungi</taxon>
        <taxon>Dikarya</taxon>
        <taxon>Ascomycota</taxon>
        <taxon>Pezizomycotina</taxon>
        <taxon>Sordariomycetes</taxon>
        <taxon>Sordariomycetidae</taxon>
        <taxon>Ophiostomatales</taxon>
        <taxon>Ophiostomataceae</taxon>
        <taxon>Sporothrix</taxon>
    </lineage>
</organism>
<keyword evidence="7 9" id="KW-0505">Motor protein</keyword>
<dbReference type="SUPFAM" id="SSF52540">
    <property type="entry name" value="P-loop containing nucleoside triphosphate hydrolases"/>
    <property type="match status" value="1"/>
</dbReference>
<feature type="coiled-coil region" evidence="11">
    <location>
        <begin position="647"/>
        <end position="730"/>
    </location>
</feature>
<dbReference type="PANTHER" id="PTHR47968:SF75">
    <property type="entry name" value="CENTROMERE-ASSOCIATED PROTEIN E"/>
    <property type="match status" value="1"/>
</dbReference>
<keyword evidence="6 11" id="KW-0175">Coiled coil</keyword>
<feature type="binding site" evidence="9">
    <location>
        <begin position="87"/>
        <end position="94"/>
    </location>
    <ligand>
        <name>ATP</name>
        <dbReference type="ChEBI" id="CHEBI:30616"/>
    </ligand>
</feature>
<dbReference type="InterPro" id="IPR027640">
    <property type="entry name" value="Kinesin-like_fam"/>
</dbReference>
<feature type="domain" description="Kinesin motor" evidence="13">
    <location>
        <begin position="6"/>
        <end position="329"/>
    </location>
</feature>
<dbReference type="InterPro" id="IPR001752">
    <property type="entry name" value="Kinesin_motor_dom"/>
</dbReference>
<dbReference type="InterPro" id="IPR019821">
    <property type="entry name" value="Kinesin_motor_CS"/>
</dbReference>
<evidence type="ECO:0000256" key="5">
    <source>
        <dbReference type="ARBA" id="ARBA00022840"/>
    </source>
</evidence>
<dbReference type="Proteomes" id="UP001642406">
    <property type="component" value="Unassembled WGS sequence"/>
</dbReference>
<comment type="similarity">
    <text evidence="9 10">Belongs to the TRAFAC class myosin-kinesin ATPase superfamily. Kinesin family.</text>
</comment>
<evidence type="ECO:0000256" key="11">
    <source>
        <dbReference type="SAM" id="Coils"/>
    </source>
</evidence>
<dbReference type="CDD" id="cd01369">
    <property type="entry name" value="KISc_KHC_KIF5"/>
    <property type="match status" value="1"/>
</dbReference>
<dbReference type="SMART" id="SM00129">
    <property type="entry name" value="KISc"/>
    <property type="match status" value="1"/>
</dbReference>
<keyword evidence="8" id="KW-0206">Cytoskeleton</keyword>
<keyword evidence="5 9" id="KW-0067">ATP-binding</keyword>
<evidence type="ECO:0000256" key="6">
    <source>
        <dbReference type="ARBA" id="ARBA00023054"/>
    </source>
</evidence>
<evidence type="ECO:0000313" key="15">
    <source>
        <dbReference type="Proteomes" id="UP001642406"/>
    </source>
</evidence>
<evidence type="ECO:0000313" key="14">
    <source>
        <dbReference type="EMBL" id="CAK7211764.1"/>
    </source>
</evidence>
<evidence type="ECO:0000256" key="3">
    <source>
        <dbReference type="ARBA" id="ARBA00022701"/>
    </source>
</evidence>
<feature type="coiled-coil region" evidence="11">
    <location>
        <begin position="782"/>
        <end position="874"/>
    </location>
</feature>
<protein>
    <recommendedName>
        <fullName evidence="10">Kinesin-like protein</fullName>
    </recommendedName>
</protein>
<dbReference type="Gene3D" id="3.40.850.10">
    <property type="entry name" value="Kinesin motor domain"/>
    <property type="match status" value="1"/>
</dbReference>
<keyword evidence="4 9" id="KW-0547">Nucleotide-binding</keyword>
<evidence type="ECO:0000259" key="13">
    <source>
        <dbReference type="PROSITE" id="PS50067"/>
    </source>
</evidence>
<dbReference type="Pfam" id="PF00225">
    <property type="entry name" value="Kinesin"/>
    <property type="match status" value="1"/>
</dbReference>
<dbReference type="PROSITE" id="PS50067">
    <property type="entry name" value="KINESIN_MOTOR_2"/>
    <property type="match status" value="1"/>
</dbReference>
<evidence type="ECO:0000256" key="9">
    <source>
        <dbReference type="PROSITE-ProRule" id="PRU00283"/>
    </source>
</evidence>
<keyword evidence="15" id="KW-1185">Reference proteome</keyword>